<dbReference type="Proteomes" id="UP000199205">
    <property type="component" value="Unassembled WGS sequence"/>
</dbReference>
<dbReference type="EMBL" id="FMAF01000002">
    <property type="protein sequence ID" value="SCB14171.1"/>
    <property type="molecule type" value="Genomic_DNA"/>
</dbReference>
<name>A0A1C3UFA4_9HYPH</name>
<evidence type="ECO:0000313" key="1">
    <source>
        <dbReference type="EMBL" id="SCB14171.1"/>
    </source>
</evidence>
<protein>
    <submittedName>
        <fullName evidence="1">Uncharacterized protein</fullName>
    </submittedName>
</protein>
<proteinExistence type="predicted"/>
<evidence type="ECO:0000313" key="2">
    <source>
        <dbReference type="Proteomes" id="UP000199205"/>
    </source>
</evidence>
<gene>
    <name evidence="1" type="ORF">GA0061101_102282</name>
</gene>
<accession>A0A1C3UFA4</accession>
<organism evidence="1 2">
    <name type="scientific">Rhizobium lusitanum</name>
    <dbReference type="NCBI Taxonomy" id="293958"/>
    <lineage>
        <taxon>Bacteria</taxon>
        <taxon>Pseudomonadati</taxon>
        <taxon>Pseudomonadota</taxon>
        <taxon>Alphaproteobacteria</taxon>
        <taxon>Hyphomicrobiales</taxon>
        <taxon>Rhizobiaceae</taxon>
        <taxon>Rhizobium/Agrobacterium group</taxon>
        <taxon>Rhizobium</taxon>
    </lineage>
</organism>
<dbReference type="AlphaFoldDB" id="A0A1C3UFA4"/>
<reference evidence="1 2" key="1">
    <citation type="submission" date="2016-08" db="EMBL/GenBank/DDBJ databases">
        <authorList>
            <person name="Seilhamer J.J."/>
        </authorList>
    </citation>
    <scope>NUCLEOTIDE SEQUENCE [LARGE SCALE GENOMIC DNA]</scope>
    <source>
        <strain evidence="1 2">P1-7</strain>
    </source>
</reference>
<dbReference type="RefSeq" id="WP_167669529.1">
    <property type="nucleotide sequence ID" value="NZ_FMAF01000002.1"/>
</dbReference>
<sequence>MTAIRPLLIGIILILALVLIALSILLVDPAQPLRQSDSLIPMQTEPTQQRP</sequence>